<protein>
    <submittedName>
        <fullName evidence="1">Uncharacterized protein</fullName>
    </submittedName>
</protein>
<sequence length="199" mass="23307">MSILRYGFFGEDDAQRLFLHHYLVAVTANSPWRFEYDADFARRYKAVNKHQVDAQFDEVCAIGLSQYRQHCFFIGRDLDDYDVTAFQQKQAEMQRRLREHDAQAMLSIPVQCIEHWLWYLKRRLDHPKSTKNESFETQPRPEAKLAVYNTKKCSTKHSNPIVEHLAAGMDIEWLASRSTSFQAFHTQVSAYLNGLFPVA</sequence>
<accession>A0A927GLK2</accession>
<keyword evidence="2" id="KW-1185">Reference proteome</keyword>
<dbReference type="AlphaFoldDB" id="A0A927GLK2"/>
<dbReference type="EMBL" id="JACXAD010000032">
    <property type="protein sequence ID" value="MBD2770276.1"/>
    <property type="molecule type" value="Genomic_DNA"/>
</dbReference>
<proteinExistence type="predicted"/>
<evidence type="ECO:0000313" key="1">
    <source>
        <dbReference type="EMBL" id="MBD2770276.1"/>
    </source>
</evidence>
<dbReference type="Proteomes" id="UP000612233">
    <property type="component" value="Unassembled WGS sequence"/>
</dbReference>
<organism evidence="1 2">
    <name type="scientific">Hymenobacter montanus</name>
    <dbReference type="NCBI Taxonomy" id="2771359"/>
    <lineage>
        <taxon>Bacteria</taxon>
        <taxon>Pseudomonadati</taxon>
        <taxon>Bacteroidota</taxon>
        <taxon>Cytophagia</taxon>
        <taxon>Cytophagales</taxon>
        <taxon>Hymenobacteraceae</taxon>
        <taxon>Hymenobacter</taxon>
    </lineage>
</organism>
<evidence type="ECO:0000313" key="2">
    <source>
        <dbReference type="Proteomes" id="UP000612233"/>
    </source>
</evidence>
<gene>
    <name evidence="1" type="ORF">IC235_20510</name>
</gene>
<reference evidence="1" key="1">
    <citation type="submission" date="2020-09" db="EMBL/GenBank/DDBJ databases">
        <authorList>
            <person name="Kim M.K."/>
        </authorList>
    </citation>
    <scope>NUCLEOTIDE SEQUENCE</scope>
    <source>
        <strain evidence="1">BT664</strain>
    </source>
</reference>
<name>A0A927GLK2_9BACT</name>
<comment type="caution">
    <text evidence="1">The sequence shown here is derived from an EMBL/GenBank/DDBJ whole genome shotgun (WGS) entry which is preliminary data.</text>
</comment>
<dbReference type="RefSeq" id="WP_191007084.1">
    <property type="nucleotide sequence ID" value="NZ_JACXAD010000032.1"/>
</dbReference>